<organism evidence="2 3">
    <name type="scientific">Paraflavisolibacter caeni</name>
    <dbReference type="NCBI Taxonomy" id="2982496"/>
    <lineage>
        <taxon>Bacteria</taxon>
        <taxon>Pseudomonadati</taxon>
        <taxon>Bacteroidota</taxon>
        <taxon>Chitinophagia</taxon>
        <taxon>Chitinophagales</taxon>
        <taxon>Chitinophagaceae</taxon>
        <taxon>Paraflavisolibacter</taxon>
    </lineage>
</organism>
<keyword evidence="1" id="KW-1133">Transmembrane helix</keyword>
<reference evidence="2" key="2">
    <citation type="submission" date="2023-04" db="EMBL/GenBank/DDBJ databases">
        <title>Paracnuella aquatica gen. nov., sp. nov., a member of the family Chitinophagaceae isolated from a hot spring.</title>
        <authorList>
            <person name="Wang C."/>
        </authorList>
    </citation>
    <scope>NUCLEOTIDE SEQUENCE</scope>
    <source>
        <strain evidence="2">LB-8</strain>
    </source>
</reference>
<dbReference type="RefSeq" id="WP_279296123.1">
    <property type="nucleotide sequence ID" value="NZ_JAOTIF010000002.1"/>
</dbReference>
<dbReference type="EMBL" id="JAOTIF010000002">
    <property type="protein sequence ID" value="MCU7548679.1"/>
    <property type="molecule type" value="Genomic_DNA"/>
</dbReference>
<proteinExistence type="predicted"/>
<protein>
    <submittedName>
        <fullName evidence="2">Uncharacterized protein</fullName>
    </submittedName>
</protein>
<comment type="caution">
    <text evidence="2">The sequence shown here is derived from an EMBL/GenBank/DDBJ whole genome shotgun (WGS) entry which is preliminary data.</text>
</comment>
<feature type="transmembrane region" description="Helical" evidence="1">
    <location>
        <begin position="130"/>
        <end position="149"/>
    </location>
</feature>
<dbReference type="Proteomes" id="UP001155483">
    <property type="component" value="Unassembled WGS sequence"/>
</dbReference>
<dbReference type="AlphaFoldDB" id="A0A9X3BFE7"/>
<accession>A0A9X3BFE7</accession>
<evidence type="ECO:0000256" key="1">
    <source>
        <dbReference type="SAM" id="Phobius"/>
    </source>
</evidence>
<name>A0A9X3BFE7_9BACT</name>
<reference evidence="2" key="1">
    <citation type="submission" date="2022-09" db="EMBL/GenBank/DDBJ databases">
        <authorList>
            <person name="Yuan C."/>
            <person name="Ke Z."/>
        </authorList>
    </citation>
    <scope>NUCLEOTIDE SEQUENCE</scope>
    <source>
        <strain evidence="2">LB-8</strain>
    </source>
</reference>
<feature type="transmembrane region" description="Helical" evidence="1">
    <location>
        <begin position="170"/>
        <end position="192"/>
    </location>
</feature>
<evidence type="ECO:0000313" key="2">
    <source>
        <dbReference type="EMBL" id="MCU7548679.1"/>
    </source>
</evidence>
<sequence length="210" mass="23760">MSMTVVMSTTDMVFKVNGKNVESLVFTEKALLLSSQSFATVDDFKQAWAKTLTLATRTEIKFDAIKSVTKEDSEETIVIKYKGKLGMPSECSFSFSNKGDLDLFYDFLEHEQYFKRIDERLSPLLAAKPYIVGLIITIGITFLAHFQAIRIASGVAKESGYRKARLFHHIIELIGDNGVWTIGGLVTCYIVYKIWSRFTNPPGQTRFLPF</sequence>
<keyword evidence="1" id="KW-0812">Transmembrane</keyword>
<gene>
    <name evidence="2" type="ORF">OCK74_06095</name>
</gene>
<evidence type="ECO:0000313" key="3">
    <source>
        <dbReference type="Proteomes" id="UP001155483"/>
    </source>
</evidence>
<keyword evidence="3" id="KW-1185">Reference proteome</keyword>
<keyword evidence="1" id="KW-0472">Membrane</keyword>